<evidence type="ECO:0000259" key="8">
    <source>
        <dbReference type="PROSITE" id="PS50850"/>
    </source>
</evidence>
<dbReference type="EMBL" id="BMAO01008813">
    <property type="protein sequence ID" value="GFR26658.1"/>
    <property type="molecule type" value="Genomic_DNA"/>
</dbReference>
<feature type="domain" description="Major facilitator superfamily (MFS) profile" evidence="8">
    <location>
        <begin position="20"/>
        <end position="234"/>
    </location>
</feature>
<keyword evidence="6" id="KW-0325">Glycoprotein</keyword>
<dbReference type="GO" id="GO:0005886">
    <property type="term" value="C:plasma membrane"/>
    <property type="evidence" value="ECO:0007669"/>
    <property type="project" value="UniProtKB-SubCell"/>
</dbReference>
<gene>
    <name evidence="9" type="primary">SLC17A5</name>
    <name evidence="9" type="ORF">TNCT_299261</name>
</gene>
<dbReference type="GO" id="GO:0022857">
    <property type="term" value="F:transmembrane transporter activity"/>
    <property type="evidence" value="ECO:0007669"/>
    <property type="project" value="InterPro"/>
</dbReference>
<dbReference type="InterPro" id="IPR020846">
    <property type="entry name" value="MFS_dom"/>
</dbReference>
<dbReference type="InterPro" id="IPR011701">
    <property type="entry name" value="MFS"/>
</dbReference>
<feature type="transmembrane region" description="Helical" evidence="7">
    <location>
        <begin position="124"/>
        <end position="142"/>
    </location>
</feature>
<feature type="transmembrane region" description="Helical" evidence="7">
    <location>
        <begin position="187"/>
        <end position="207"/>
    </location>
</feature>
<comment type="subcellular location">
    <subcellularLocation>
        <location evidence="1">Cell membrane</location>
        <topology evidence="1">Multi-pass membrane protein</topology>
    </subcellularLocation>
</comment>
<protein>
    <recommendedName>
        <fullName evidence="8">Major facilitator superfamily (MFS) profile domain-containing protein</fullName>
    </recommendedName>
</protein>
<dbReference type="PANTHER" id="PTHR11662">
    <property type="entry name" value="SOLUTE CARRIER FAMILY 17"/>
    <property type="match status" value="1"/>
</dbReference>
<keyword evidence="10" id="KW-1185">Reference proteome</keyword>
<evidence type="ECO:0000313" key="10">
    <source>
        <dbReference type="Proteomes" id="UP000887116"/>
    </source>
</evidence>
<reference evidence="9" key="1">
    <citation type="submission" date="2020-07" db="EMBL/GenBank/DDBJ databases">
        <title>Multicomponent nature underlies the extraordinary mechanical properties of spider dragline silk.</title>
        <authorList>
            <person name="Kono N."/>
            <person name="Nakamura H."/>
            <person name="Mori M."/>
            <person name="Yoshida Y."/>
            <person name="Ohtoshi R."/>
            <person name="Malay A.D."/>
            <person name="Moran D.A.P."/>
            <person name="Tomita M."/>
            <person name="Numata K."/>
            <person name="Arakawa K."/>
        </authorList>
    </citation>
    <scope>NUCLEOTIDE SEQUENCE</scope>
</reference>
<dbReference type="OrthoDB" id="2985014at2759"/>
<evidence type="ECO:0000256" key="7">
    <source>
        <dbReference type="SAM" id="Phobius"/>
    </source>
</evidence>
<evidence type="ECO:0000256" key="6">
    <source>
        <dbReference type="ARBA" id="ARBA00023180"/>
    </source>
</evidence>
<dbReference type="AlphaFoldDB" id="A0A8X6HNR5"/>
<keyword evidence="2" id="KW-1003">Cell membrane</keyword>
<organism evidence="9 10">
    <name type="scientific">Trichonephila clavata</name>
    <name type="common">Joro spider</name>
    <name type="synonym">Nephila clavata</name>
    <dbReference type="NCBI Taxonomy" id="2740835"/>
    <lineage>
        <taxon>Eukaryota</taxon>
        <taxon>Metazoa</taxon>
        <taxon>Ecdysozoa</taxon>
        <taxon>Arthropoda</taxon>
        <taxon>Chelicerata</taxon>
        <taxon>Arachnida</taxon>
        <taxon>Araneae</taxon>
        <taxon>Araneomorphae</taxon>
        <taxon>Entelegynae</taxon>
        <taxon>Araneoidea</taxon>
        <taxon>Nephilidae</taxon>
        <taxon>Trichonephila</taxon>
    </lineage>
</organism>
<dbReference type="SUPFAM" id="SSF103473">
    <property type="entry name" value="MFS general substrate transporter"/>
    <property type="match status" value="1"/>
</dbReference>
<feature type="transmembrane region" description="Helical" evidence="7">
    <location>
        <begin position="97"/>
        <end position="117"/>
    </location>
</feature>
<evidence type="ECO:0000256" key="3">
    <source>
        <dbReference type="ARBA" id="ARBA00022692"/>
    </source>
</evidence>
<dbReference type="InterPro" id="IPR050382">
    <property type="entry name" value="MFS_Na/Anion_cotransporter"/>
</dbReference>
<evidence type="ECO:0000256" key="2">
    <source>
        <dbReference type="ARBA" id="ARBA00022475"/>
    </source>
</evidence>
<dbReference type="FunFam" id="1.20.1250.20:FF:000067">
    <property type="entry name" value="sialin isoform X2"/>
    <property type="match status" value="1"/>
</dbReference>
<sequence>MTATPVLYMPEKPRRYYVPKRVIFVILGFFGMFNVHALRVNLSVAIVAMVNNTGTESGNASYVEDSCPDLRNADNGVTIARQTKGEQFNWDAQTKGMVISSFFYAYFITVLTGGYLAKKFGAKRVYGGGIILTSVLTLLTPVAVRWGIVPFLVVRALEGIGEGLSYPAMNTMISRWAPQMERSRISAAVYSGSAIGTVVSLTVSGWLCETDFLGGWPAVFYVFGKIFTAWLDGI</sequence>
<evidence type="ECO:0000256" key="4">
    <source>
        <dbReference type="ARBA" id="ARBA00022989"/>
    </source>
</evidence>
<feature type="transmembrane region" description="Helical" evidence="7">
    <location>
        <begin position="22"/>
        <end position="50"/>
    </location>
</feature>
<name>A0A8X6HNR5_TRICU</name>
<dbReference type="PROSITE" id="PS50850">
    <property type="entry name" value="MFS"/>
    <property type="match status" value="1"/>
</dbReference>
<evidence type="ECO:0000256" key="1">
    <source>
        <dbReference type="ARBA" id="ARBA00004651"/>
    </source>
</evidence>
<dbReference type="InterPro" id="IPR036259">
    <property type="entry name" value="MFS_trans_sf"/>
</dbReference>
<dbReference type="Gene3D" id="1.20.1250.20">
    <property type="entry name" value="MFS general substrate transporter like domains"/>
    <property type="match status" value="1"/>
</dbReference>
<keyword evidence="3 7" id="KW-0812">Transmembrane</keyword>
<dbReference type="PANTHER" id="PTHR11662:SF399">
    <property type="entry name" value="FI19708P1-RELATED"/>
    <property type="match status" value="1"/>
</dbReference>
<proteinExistence type="predicted"/>
<evidence type="ECO:0000313" key="9">
    <source>
        <dbReference type="EMBL" id="GFR26658.1"/>
    </source>
</evidence>
<dbReference type="Pfam" id="PF07690">
    <property type="entry name" value="MFS_1"/>
    <property type="match status" value="1"/>
</dbReference>
<keyword evidence="5 7" id="KW-0472">Membrane</keyword>
<dbReference type="Proteomes" id="UP000887116">
    <property type="component" value="Unassembled WGS sequence"/>
</dbReference>
<comment type="caution">
    <text evidence="9">The sequence shown here is derived from an EMBL/GenBank/DDBJ whole genome shotgun (WGS) entry which is preliminary data.</text>
</comment>
<accession>A0A8X6HNR5</accession>
<keyword evidence="4 7" id="KW-1133">Transmembrane helix</keyword>
<evidence type="ECO:0000256" key="5">
    <source>
        <dbReference type="ARBA" id="ARBA00023136"/>
    </source>
</evidence>
<feature type="transmembrane region" description="Helical" evidence="7">
    <location>
        <begin position="213"/>
        <end position="231"/>
    </location>
</feature>